<sequence length="10" mass="1198">MFTVFLAKQL</sequence>
<reference evidence="1" key="2">
    <citation type="journal article" date="2015" name="Fish Shellfish Immunol.">
        <title>Early steps in the European eel (Anguilla anguilla)-Vibrio vulnificus interaction in the gills: Role of the RtxA13 toxin.</title>
        <authorList>
            <person name="Callol A."/>
            <person name="Pajuelo D."/>
            <person name="Ebbesson L."/>
            <person name="Teles M."/>
            <person name="MacKenzie S."/>
            <person name="Amaro C."/>
        </authorList>
    </citation>
    <scope>NUCLEOTIDE SEQUENCE</scope>
</reference>
<protein>
    <submittedName>
        <fullName evidence="1">Uncharacterized protein</fullName>
    </submittedName>
</protein>
<reference evidence="1" key="1">
    <citation type="submission" date="2014-11" db="EMBL/GenBank/DDBJ databases">
        <authorList>
            <person name="Amaro Gonzalez C."/>
        </authorList>
    </citation>
    <scope>NUCLEOTIDE SEQUENCE</scope>
</reference>
<evidence type="ECO:0000313" key="1">
    <source>
        <dbReference type="EMBL" id="JAH48531.1"/>
    </source>
</evidence>
<proteinExistence type="predicted"/>
<accession>A0A0E9T4C1</accession>
<name>A0A0E9T4C1_ANGAN</name>
<dbReference type="EMBL" id="GBXM01060046">
    <property type="protein sequence ID" value="JAH48531.1"/>
    <property type="molecule type" value="Transcribed_RNA"/>
</dbReference>
<organism evidence="1">
    <name type="scientific">Anguilla anguilla</name>
    <name type="common">European freshwater eel</name>
    <name type="synonym">Muraena anguilla</name>
    <dbReference type="NCBI Taxonomy" id="7936"/>
    <lineage>
        <taxon>Eukaryota</taxon>
        <taxon>Metazoa</taxon>
        <taxon>Chordata</taxon>
        <taxon>Craniata</taxon>
        <taxon>Vertebrata</taxon>
        <taxon>Euteleostomi</taxon>
        <taxon>Actinopterygii</taxon>
        <taxon>Neopterygii</taxon>
        <taxon>Teleostei</taxon>
        <taxon>Anguilliformes</taxon>
        <taxon>Anguillidae</taxon>
        <taxon>Anguilla</taxon>
    </lineage>
</organism>